<keyword evidence="4" id="KW-1185">Reference proteome</keyword>
<dbReference type="InterPro" id="IPR036047">
    <property type="entry name" value="F-box-like_dom_sf"/>
</dbReference>
<accession>A0AA88KLQ5</accession>
<gene>
    <name evidence="3" type="ORF">C9374_000985</name>
</gene>
<organism evidence="3 4">
    <name type="scientific">Naegleria lovaniensis</name>
    <name type="common">Amoeba</name>
    <dbReference type="NCBI Taxonomy" id="51637"/>
    <lineage>
        <taxon>Eukaryota</taxon>
        <taxon>Discoba</taxon>
        <taxon>Heterolobosea</taxon>
        <taxon>Tetramitia</taxon>
        <taxon>Eutetramitia</taxon>
        <taxon>Vahlkampfiidae</taxon>
        <taxon>Naegleria</taxon>
    </lineage>
</organism>
<dbReference type="InterPro" id="IPR019734">
    <property type="entry name" value="TPR_rpt"/>
</dbReference>
<dbReference type="SMART" id="SM00028">
    <property type="entry name" value="TPR"/>
    <property type="match status" value="4"/>
</dbReference>
<dbReference type="EMBL" id="PYSW02000011">
    <property type="protein sequence ID" value="KAG2388135.1"/>
    <property type="molecule type" value="Genomic_DNA"/>
</dbReference>
<dbReference type="SUPFAM" id="SSF81383">
    <property type="entry name" value="F-box domain"/>
    <property type="match status" value="1"/>
</dbReference>
<feature type="repeat" description="TPR" evidence="1">
    <location>
        <begin position="300"/>
        <end position="333"/>
    </location>
</feature>
<dbReference type="Gene3D" id="3.80.10.10">
    <property type="entry name" value="Ribonuclease Inhibitor"/>
    <property type="match status" value="1"/>
</dbReference>
<sequence length="645" mass="74252">MCGGCYAPPLFLLPVIFVVEGFNSIGKGIRSMDDRIRENNLKIVNLFKTKSKEIQTSSSRNVDEKTTLSIQEIKQSASLMNMSASQRDELIKLLIHRSVAKIEQGSFQDAKEDLEQALAMIPNGDLKSETMTISKQFYLSEYLLGICEEGLGNYVEAAKMFLKATHHREETQQMLHKILGNDAPLIDNKMAELEHEFFKMQLEAKQPLERAAMSIGKTWTDLSNSFANIGGSVKNFINHDMGLNAEKSVIHSKPKCFISTEMLYIRVGLAYYRGAFYSDAIVWLNNAVEEGQKYESHLLDQTFYNRGLALYFSGHVDEAIRDFTTSISLMPLTKQREQVYLMRAACYGRKGLLKPRDDDNFKAKLINPFCKPVTLFHYRLLNDDLLLHIFSFLNTRQLIVSSAADRYWRNLVQQVFLTCDVHYCVNSLISNEKIFYGGQDARTGIEKLFLPRQQQSPTDMIQTVFHHPLLLNYAKNLIVYQSFKASSYSYGLPSLIELVAKNFKGLKRLTFVQLDNPLELAHDLRTNSPQLKYVEYREYMPYDTTNITTFIKNLPSLEHLVVDTILFIKETRHENQNPFEGCSKLKLVEYVKIAPEDIQRFKEQHSGMDPLPSFLTWEELEKKNPHITFRTIAPRPNQLLEFNNE</sequence>
<keyword evidence="2" id="KW-0732">Signal</keyword>
<dbReference type="InterPro" id="IPR032675">
    <property type="entry name" value="LRR_dom_sf"/>
</dbReference>
<dbReference type="Gene3D" id="1.25.40.10">
    <property type="entry name" value="Tetratricopeptide repeat domain"/>
    <property type="match status" value="2"/>
</dbReference>
<evidence type="ECO:0000313" key="3">
    <source>
        <dbReference type="EMBL" id="KAG2388135.1"/>
    </source>
</evidence>
<dbReference type="PROSITE" id="PS50005">
    <property type="entry name" value="TPR"/>
    <property type="match status" value="1"/>
</dbReference>
<proteinExistence type="predicted"/>
<dbReference type="SUPFAM" id="SSF48452">
    <property type="entry name" value="TPR-like"/>
    <property type="match status" value="2"/>
</dbReference>
<name>A0AA88KLQ5_NAELO</name>
<dbReference type="InterPro" id="IPR011990">
    <property type="entry name" value="TPR-like_helical_dom_sf"/>
</dbReference>
<evidence type="ECO:0000256" key="1">
    <source>
        <dbReference type="PROSITE-ProRule" id="PRU00339"/>
    </source>
</evidence>
<keyword evidence="1" id="KW-0802">TPR repeat</keyword>
<feature type="chain" id="PRO_5041731721" description="F-box domain-containing protein" evidence="2">
    <location>
        <begin position="22"/>
        <end position="645"/>
    </location>
</feature>
<evidence type="ECO:0000256" key="2">
    <source>
        <dbReference type="SAM" id="SignalP"/>
    </source>
</evidence>
<comment type="caution">
    <text evidence="3">The sequence shown here is derived from an EMBL/GenBank/DDBJ whole genome shotgun (WGS) entry which is preliminary data.</text>
</comment>
<dbReference type="GeneID" id="68093441"/>
<protein>
    <recommendedName>
        <fullName evidence="5">F-box domain-containing protein</fullName>
    </recommendedName>
</protein>
<dbReference type="AlphaFoldDB" id="A0AA88KLQ5"/>
<dbReference type="Proteomes" id="UP000816034">
    <property type="component" value="Unassembled WGS sequence"/>
</dbReference>
<evidence type="ECO:0008006" key="5">
    <source>
        <dbReference type="Google" id="ProtNLM"/>
    </source>
</evidence>
<feature type="signal peptide" evidence="2">
    <location>
        <begin position="1"/>
        <end position="21"/>
    </location>
</feature>
<reference evidence="3 4" key="1">
    <citation type="journal article" date="2018" name="BMC Genomics">
        <title>The genome of Naegleria lovaniensis, the basis for a comparative approach to unravel pathogenicity factors of the human pathogenic amoeba N. fowleri.</title>
        <authorList>
            <person name="Liechti N."/>
            <person name="Schurch N."/>
            <person name="Bruggmann R."/>
            <person name="Wittwer M."/>
        </authorList>
    </citation>
    <scope>NUCLEOTIDE SEQUENCE [LARGE SCALE GENOMIC DNA]</scope>
    <source>
        <strain evidence="3 4">ATCC 30569</strain>
    </source>
</reference>
<dbReference type="RefSeq" id="XP_044552127.1">
    <property type="nucleotide sequence ID" value="XM_044700082.1"/>
</dbReference>
<dbReference type="CDD" id="cd09917">
    <property type="entry name" value="F-box_SF"/>
    <property type="match status" value="1"/>
</dbReference>
<evidence type="ECO:0000313" key="4">
    <source>
        <dbReference type="Proteomes" id="UP000816034"/>
    </source>
</evidence>